<evidence type="ECO:0000256" key="3">
    <source>
        <dbReference type="ARBA" id="ARBA00023129"/>
    </source>
</evidence>
<evidence type="ECO:0000256" key="4">
    <source>
        <dbReference type="ARBA" id="ARBA00023157"/>
    </source>
</evidence>
<keyword evidence="2 5" id="KW-0758">Storage protein</keyword>
<dbReference type="PANTHER" id="PTHR31189">
    <property type="entry name" value="OS03G0336100 PROTEIN-RELATED"/>
    <property type="match status" value="1"/>
</dbReference>
<protein>
    <submittedName>
        <fullName evidence="7">Cupin 1</fullName>
    </submittedName>
</protein>
<reference evidence="7 8" key="1">
    <citation type="submission" date="2023-12" db="EMBL/GenBank/DDBJ databases">
        <title>A high-quality genome assembly for Dillenia turbinata (Dilleniales).</title>
        <authorList>
            <person name="Chanderbali A."/>
        </authorList>
    </citation>
    <scope>NUCLEOTIDE SEQUENCE [LARGE SCALE GENOMIC DNA]</scope>
    <source>
        <strain evidence="7">LSX21</strain>
        <tissue evidence="7">Leaf</tissue>
    </source>
</reference>
<dbReference type="CDD" id="cd02243">
    <property type="entry name" value="cupin_11S_legumin_C"/>
    <property type="match status" value="1"/>
</dbReference>
<keyword evidence="5" id="KW-0732">Signal</keyword>
<dbReference type="InterPro" id="IPR011051">
    <property type="entry name" value="RmlC_Cupin_sf"/>
</dbReference>
<dbReference type="CDD" id="cd02242">
    <property type="entry name" value="cupin_11S_legumin_N"/>
    <property type="match status" value="1"/>
</dbReference>
<evidence type="ECO:0000256" key="2">
    <source>
        <dbReference type="ARBA" id="ARBA00022761"/>
    </source>
</evidence>
<dbReference type="PANTHER" id="PTHR31189:SF48">
    <property type="entry name" value="LEGUMIN B"/>
    <property type="match status" value="1"/>
</dbReference>
<dbReference type="InterPro" id="IPR050253">
    <property type="entry name" value="Seed_Storage-Functional"/>
</dbReference>
<dbReference type="Pfam" id="PF00190">
    <property type="entry name" value="Cupin_1"/>
    <property type="match status" value="2"/>
</dbReference>
<feature type="signal peptide" evidence="5">
    <location>
        <begin position="1"/>
        <end position="20"/>
    </location>
</feature>
<comment type="caution">
    <text evidence="7">The sequence shown here is derived from an EMBL/GenBank/DDBJ whole genome shotgun (WGS) entry which is preliminary data.</text>
</comment>
<evidence type="ECO:0000313" key="8">
    <source>
        <dbReference type="Proteomes" id="UP001370490"/>
    </source>
</evidence>
<organism evidence="7 8">
    <name type="scientific">Dillenia turbinata</name>
    <dbReference type="NCBI Taxonomy" id="194707"/>
    <lineage>
        <taxon>Eukaryota</taxon>
        <taxon>Viridiplantae</taxon>
        <taxon>Streptophyta</taxon>
        <taxon>Embryophyta</taxon>
        <taxon>Tracheophyta</taxon>
        <taxon>Spermatophyta</taxon>
        <taxon>Magnoliopsida</taxon>
        <taxon>eudicotyledons</taxon>
        <taxon>Gunneridae</taxon>
        <taxon>Pentapetalae</taxon>
        <taxon>Dilleniales</taxon>
        <taxon>Dilleniaceae</taxon>
        <taxon>Dillenia</taxon>
    </lineage>
</organism>
<dbReference type="GO" id="GO:0045735">
    <property type="term" value="F:nutrient reservoir activity"/>
    <property type="evidence" value="ECO:0007669"/>
    <property type="project" value="UniProtKB-KW"/>
</dbReference>
<feature type="domain" description="Cupin type-1" evidence="6">
    <location>
        <begin position="274"/>
        <end position="439"/>
    </location>
</feature>
<evidence type="ECO:0000256" key="1">
    <source>
        <dbReference type="ARBA" id="ARBA00007178"/>
    </source>
</evidence>
<keyword evidence="8" id="KW-1185">Reference proteome</keyword>
<evidence type="ECO:0000256" key="5">
    <source>
        <dbReference type="RuleBase" id="RU003681"/>
    </source>
</evidence>
<dbReference type="PRINTS" id="PR00439">
    <property type="entry name" value="11SGLOBULIN"/>
</dbReference>
<proteinExistence type="inferred from homology"/>
<dbReference type="InterPro" id="IPR006044">
    <property type="entry name" value="11S_seedstore_pln"/>
</dbReference>
<dbReference type="InterPro" id="IPR014710">
    <property type="entry name" value="RmlC-like_jellyroll"/>
</dbReference>
<dbReference type="InterPro" id="IPR022379">
    <property type="entry name" value="11S_seedstore_CS"/>
</dbReference>
<dbReference type="AlphaFoldDB" id="A0AAN8ZHB8"/>
<comment type="function">
    <text evidence="5">Seed storage protein.</text>
</comment>
<accession>A0AAN8ZHB8</accession>
<feature type="domain" description="Cupin type-1" evidence="6">
    <location>
        <begin position="43"/>
        <end position="225"/>
    </location>
</feature>
<evidence type="ECO:0000259" key="6">
    <source>
        <dbReference type="SMART" id="SM00835"/>
    </source>
</evidence>
<evidence type="ECO:0000313" key="7">
    <source>
        <dbReference type="EMBL" id="KAK6937772.1"/>
    </source>
</evidence>
<keyword evidence="4 5" id="KW-1015">Disulfide bond</keyword>
<dbReference type="Gene3D" id="2.60.120.10">
    <property type="entry name" value="Jelly Rolls"/>
    <property type="match status" value="2"/>
</dbReference>
<feature type="chain" id="PRO_5042671651" evidence="5">
    <location>
        <begin position="21"/>
        <end position="455"/>
    </location>
</feature>
<dbReference type="SUPFAM" id="SSF51182">
    <property type="entry name" value="RmlC-like cupins"/>
    <property type="match status" value="1"/>
</dbReference>
<sequence length="455" mass="51391">MGKFSLFALLFFLAFFHAYGQRLVPSQPHGLHERYSKCQIQRITAQVPNRKVESEAGVSEYWDENNEQFECAGVAVVRHIIYSKGLFSLATPIHPGRGLRGALIPGCPETYQSFQKSPEGKQRFHDQHQERNRQGDLLALPAGVAHWCYNDGEEPLVAVVLLDTSNDANQLDQNHRRFNLAGNPKHDRFETRTPEIEEKSGRNVLGGFDTRILAEAFGQGNFIVNDRRGKIVRVERGLSVVRPPMTREEEERERMRGSQPNGLEETICTARLRENIEDASRADVYNPQAGRLRSVNSYVLPILDFLRLSAERGTLYRVSNLIGLIDIIASILIMHSWHHIGTLNAHSVIYGLKDQARIQTVNEKGEAVFDGVLRRGQIVIAPQNFVVLKQAGDQGFEWVAFKTNANAKINTLAGKTSAIHSLPQDVIAIMYQTTQEEARRLKYNKEETILLLHPL</sequence>
<dbReference type="Proteomes" id="UP001370490">
    <property type="component" value="Unassembled WGS sequence"/>
</dbReference>
<name>A0AAN8ZHB8_9MAGN</name>
<dbReference type="InterPro" id="IPR006045">
    <property type="entry name" value="Cupin_1"/>
</dbReference>
<keyword evidence="3 5" id="KW-0708">Seed storage protein</keyword>
<comment type="similarity">
    <text evidence="1 5">Belongs to the 11S seed storage protein (globulins) family.</text>
</comment>
<comment type="subunit">
    <text evidence="5">Hexamer; each subunit is composed of an acidic and a basic chain derived from a single precursor and linked by a disulfide bond.</text>
</comment>
<dbReference type="EMBL" id="JBAMMX010000006">
    <property type="protein sequence ID" value="KAK6937772.1"/>
    <property type="molecule type" value="Genomic_DNA"/>
</dbReference>
<feature type="non-terminal residue" evidence="7">
    <location>
        <position position="455"/>
    </location>
</feature>
<dbReference type="PROSITE" id="PS00305">
    <property type="entry name" value="11S_SEED_STORAGE"/>
    <property type="match status" value="1"/>
</dbReference>
<dbReference type="SMART" id="SM00835">
    <property type="entry name" value="Cupin_1"/>
    <property type="match status" value="2"/>
</dbReference>
<gene>
    <name evidence="7" type="ORF">RJ641_031280</name>
</gene>